<dbReference type="InterPro" id="IPR003599">
    <property type="entry name" value="Ig_sub"/>
</dbReference>
<dbReference type="EMBL" id="WNTK01011436">
    <property type="protein sequence ID" value="KAG9462418.1"/>
    <property type="molecule type" value="Genomic_DNA"/>
</dbReference>
<protein>
    <recommendedName>
        <fullName evidence="2">Ig-like domain-containing protein</fullName>
    </recommendedName>
</protein>
<dbReference type="Pfam" id="PF07686">
    <property type="entry name" value="V-set"/>
    <property type="match status" value="1"/>
</dbReference>
<dbReference type="OrthoDB" id="9909705at2759"/>
<dbReference type="AlphaFoldDB" id="A0A8J6BLI1"/>
<dbReference type="InterPro" id="IPR007110">
    <property type="entry name" value="Ig-like_dom"/>
</dbReference>
<dbReference type="SMART" id="SM00409">
    <property type="entry name" value="IG"/>
    <property type="match status" value="1"/>
</dbReference>
<feature type="compositionally biased region" description="Basic and acidic residues" evidence="1">
    <location>
        <begin position="197"/>
        <end position="210"/>
    </location>
</feature>
<keyword evidence="4" id="KW-1185">Reference proteome</keyword>
<dbReference type="SMART" id="SM00408">
    <property type="entry name" value="IGc2"/>
    <property type="match status" value="1"/>
</dbReference>
<dbReference type="SUPFAM" id="SSF48726">
    <property type="entry name" value="Immunoglobulin"/>
    <property type="match status" value="1"/>
</dbReference>
<comment type="caution">
    <text evidence="3">The sequence shown here is derived from an EMBL/GenBank/DDBJ whole genome shotgun (WGS) entry which is preliminary data.</text>
</comment>
<dbReference type="SMART" id="SM00406">
    <property type="entry name" value="IGv"/>
    <property type="match status" value="1"/>
</dbReference>
<feature type="domain" description="Ig-like" evidence="2">
    <location>
        <begin position="1"/>
        <end position="89"/>
    </location>
</feature>
<feature type="region of interest" description="Disordered" evidence="1">
    <location>
        <begin position="188"/>
        <end position="210"/>
    </location>
</feature>
<organism evidence="3 4">
    <name type="scientific">Eleutherodactylus coqui</name>
    <name type="common">Puerto Rican coqui</name>
    <dbReference type="NCBI Taxonomy" id="57060"/>
    <lineage>
        <taxon>Eukaryota</taxon>
        <taxon>Metazoa</taxon>
        <taxon>Chordata</taxon>
        <taxon>Craniata</taxon>
        <taxon>Vertebrata</taxon>
        <taxon>Euteleostomi</taxon>
        <taxon>Amphibia</taxon>
        <taxon>Batrachia</taxon>
        <taxon>Anura</taxon>
        <taxon>Neobatrachia</taxon>
        <taxon>Hyloidea</taxon>
        <taxon>Eleutherodactylidae</taxon>
        <taxon>Eleutherodactylinae</taxon>
        <taxon>Eleutherodactylus</taxon>
        <taxon>Eleutherodactylus</taxon>
    </lineage>
</organism>
<proteinExistence type="predicted"/>
<sequence>MTVSPDYISVSPGDTVTMSCTSSTSTGNGINWYQQKPGQPPKLLIYNAVTRQAGVPDRFSGVTAGSPYTNYKLTITGVTADDAAYYYCQQRSSFPLTEAVMQAARKPNQLPAPYTDIHLYTDLSQATLQARKNFSAITSTLRQEKIPYKWGFPPKLLIQRDGVTHISSKPEEALSLLKTWNFQLPDSMPALPSRRPRIAEKNRMPNNSDH</sequence>
<dbReference type="InterPro" id="IPR013106">
    <property type="entry name" value="Ig_V-set"/>
</dbReference>
<evidence type="ECO:0000256" key="1">
    <source>
        <dbReference type="SAM" id="MobiDB-lite"/>
    </source>
</evidence>
<dbReference type="Gene3D" id="3.30.250.20">
    <property type="entry name" value="L1 transposable element, C-terminal domain"/>
    <property type="match status" value="1"/>
</dbReference>
<reference evidence="3" key="1">
    <citation type="thesis" date="2020" institute="ProQuest LLC" country="789 East Eisenhower Parkway, Ann Arbor, MI, USA">
        <title>Comparative Genomics and Chromosome Evolution.</title>
        <authorList>
            <person name="Mudd A.B."/>
        </authorList>
    </citation>
    <scope>NUCLEOTIDE SEQUENCE</scope>
    <source>
        <strain evidence="3">HN-11 Male</strain>
        <tissue evidence="3">Kidney and liver</tissue>
    </source>
</reference>
<name>A0A8J6BLI1_ELECQ</name>
<evidence type="ECO:0000313" key="3">
    <source>
        <dbReference type="EMBL" id="KAG9462418.1"/>
    </source>
</evidence>
<dbReference type="InterPro" id="IPR036179">
    <property type="entry name" value="Ig-like_dom_sf"/>
</dbReference>
<dbReference type="InterPro" id="IPR013783">
    <property type="entry name" value="Ig-like_fold"/>
</dbReference>
<accession>A0A8J6BLI1</accession>
<dbReference type="PROSITE" id="PS50835">
    <property type="entry name" value="IG_LIKE"/>
    <property type="match status" value="1"/>
</dbReference>
<dbReference type="PANTHER" id="PTHR23267">
    <property type="entry name" value="IMMUNOGLOBULIN LIGHT CHAIN"/>
    <property type="match status" value="1"/>
</dbReference>
<dbReference type="InterPro" id="IPR050150">
    <property type="entry name" value="IgV_Light_Chain"/>
</dbReference>
<gene>
    <name evidence="3" type="ORF">GDO78_014168</name>
</gene>
<evidence type="ECO:0000313" key="4">
    <source>
        <dbReference type="Proteomes" id="UP000770717"/>
    </source>
</evidence>
<evidence type="ECO:0000259" key="2">
    <source>
        <dbReference type="PROSITE" id="PS50835"/>
    </source>
</evidence>
<dbReference type="InterPro" id="IPR003598">
    <property type="entry name" value="Ig_sub2"/>
</dbReference>
<dbReference type="Proteomes" id="UP000770717">
    <property type="component" value="Unassembled WGS sequence"/>
</dbReference>
<dbReference type="FunFam" id="2.60.40.10:FF:001230">
    <property type="entry name" value="Immunoglobulin kappa variable 8-16"/>
    <property type="match status" value="1"/>
</dbReference>
<dbReference type="Gene3D" id="2.60.40.10">
    <property type="entry name" value="Immunoglobulins"/>
    <property type="match status" value="1"/>
</dbReference>
<dbReference type="InterPro" id="IPR042566">
    <property type="entry name" value="L1_C"/>
</dbReference>